<feature type="compositionally biased region" description="Low complexity" evidence="1">
    <location>
        <begin position="190"/>
        <end position="218"/>
    </location>
</feature>
<comment type="caution">
    <text evidence="2">The sequence shown here is derived from an EMBL/GenBank/DDBJ whole genome shotgun (WGS) entry which is preliminary data.</text>
</comment>
<evidence type="ECO:0000256" key="1">
    <source>
        <dbReference type="SAM" id="MobiDB-lite"/>
    </source>
</evidence>
<protein>
    <submittedName>
        <fullName evidence="2">Uncharacterized protein</fullName>
    </submittedName>
</protein>
<keyword evidence="3" id="KW-1185">Reference proteome</keyword>
<gene>
    <name evidence="2" type="ORF">E6W39_37925</name>
</gene>
<dbReference type="Proteomes" id="UP000319103">
    <property type="component" value="Unassembled WGS sequence"/>
</dbReference>
<dbReference type="EMBL" id="VIGB01000003">
    <property type="protein sequence ID" value="TQF06919.1"/>
    <property type="molecule type" value="Genomic_DNA"/>
</dbReference>
<organism evidence="2 3">
    <name type="scientific">Kitasatospora acidiphila</name>
    <dbReference type="NCBI Taxonomy" id="2567942"/>
    <lineage>
        <taxon>Bacteria</taxon>
        <taxon>Bacillati</taxon>
        <taxon>Actinomycetota</taxon>
        <taxon>Actinomycetes</taxon>
        <taxon>Kitasatosporales</taxon>
        <taxon>Streptomycetaceae</taxon>
        <taxon>Kitasatospora</taxon>
    </lineage>
</organism>
<dbReference type="RefSeq" id="WP_141637324.1">
    <property type="nucleotide sequence ID" value="NZ_VIGB01000003.1"/>
</dbReference>
<dbReference type="AlphaFoldDB" id="A0A540WD10"/>
<evidence type="ECO:0000313" key="2">
    <source>
        <dbReference type="EMBL" id="TQF06919.1"/>
    </source>
</evidence>
<evidence type="ECO:0000313" key="3">
    <source>
        <dbReference type="Proteomes" id="UP000319103"/>
    </source>
</evidence>
<accession>A0A540WD10</accession>
<sequence>MNQMPDVLPEVARLAAPKVALDPRAPRALHELASEVFPILRESGPEGMWDCRPAFLRFLASDFFVEFANYELTKVAEDRFYQFTDGATAAAMNIVRGESWHLSLRFAGKQSADRAKVLWSSTEHMLLGVGAVPGTGPLSYGLLQQPAPEPHDVFDPERRLVHLGERVLEPGEAAEFHAGRDLIDIKPAESPRSCSSCPRAPSSRTAGSTTTTRSLPCG</sequence>
<proteinExistence type="predicted"/>
<name>A0A540WD10_9ACTN</name>
<feature type="region of interest" description="Disordered" evidence="1">
    <location>
        <begin position="187"/>
        <end position="218"/>
    </location>
</feature>
<reference evidence="2 3" key="1">
    <citation type="submission" date="2019-06" db="EMBL/GenBank/DDBJ databases">
        <title>Description of Kitasatospora acidophila sp. nov. isolated from pine grove soil, and reclassification of Streptomyces novaecaesareae to Kitasatospora novaeceasareae comb. nov.</title>
        <authorList>
            <person name="Kim M.J."/>
        </authorList>
    </citation>
    <scope>NUCLEOTIDE SEQUENCE [LARGE SCALE GENOMIC DNA]</scope>
    <source>
        <strain evidence="2 3">MMS16-CNU292</strain>
    </source>
</reference>